<dbReference type="SUPFAM" id="SSF52172">
    <property type="entry name" value="CheY-like"/>
    <property type="match status" value="1"/>
</dbReference>
<name>A0ABP3JBJ8_9ACTN</name>
<organism evidence="6 7">
    <name type="scientific">Streptomyces stramineus</name>
    <dbReference type="NCBI Taxonomy" id="173861"/>
    <lineage>
        <taxon>Bacteria</taxon>
        <taxon>Bacillati</taxon>
        <taxon>Actinomycetota</taxon>
        <taxon>Actinomycetes</taxon>
        <taxon>Kitasatosporales</taxon>
        <taxon>Streptomycetaceae</taxon>
        <taxon>Streptomyces</taxon>
    </lineage>
</organism>
<dbReference type="InterPro" id="IPR000792">
    <property type="entry name" value="Tscrpt_reg_LuxR_C"/>
</dbReference>
<dbReference type="PANTHER" id="PTHR43214">
    <property type="entry name" value="TWO-COMPONENT RESPONSE REGULATOR"/>
    <property type="match status" value="1"/>
</dbReference>
<dbReference type="Gene3D" id="3.40.50.2300">
    <property type="match status" value="1"/>
</dbReference>
<dbReference type="InterPro" id="IPR039420">
    <property type="entry name" value="WalR-like"/>
</dbReference>
<dbReference type="Pfam" id="PF00196">
    <property type="entry name" value="GerE"/>
    <property type="match status" value="1"/>
</dbReference>
<keyword evidence="7" id="KW-1185">Reference proteome</keyword>
<evidence type="ECO:0000313" key="7">
    <source>
        <dbReference type="Proteomes" id="UP001499895"/>
    </source>
</evidence>
<sequence length="238" mass="25107">MAETVGDTRPRVVVIESIPLILRGLRAALEGDGCAVPAGTGDPHAGVRAVLEQKPEVVLVDLDLPGGAGIRLLQRLRRRCPATRLIATASPQHDADRLLLSALMAGATGYLLKDAETADVLCVVHAVRRGCVTLGPRAGGDLSDLLVRLAGTAETFPFPALTHREREVLRLVSLGYGNRRIARELFISEKTVRNYVSAILPKIHASSRSEAILSVRLAGPEAARPDAGPGTAAAGSGW</sequence>
<gene>
    <name evidence="6" type="ORF">GCM10009544_08370</name>
</gene>
<reference evidence="7" key="1">
    <citation type="journal article" date="2019" name="Int. J. Syst. Evol. Microbiol.">
        <title>The Global Catalogue of Microorganisms (GCM) 10K type strain sequencing project: providing services to taxonomists for standard genome sequencing and annotation.</title>
        <authorList>
            <consortium name="The Broad Institute Genomics Platform"/>
            <consortium name="The Broad Institute Genome Sequencing Center for Infectious Disease"/>
            <person name="Wu L."/>
            <person name="Ma J."/>
        </authorList>
    </citation>
    <scope>NUCLEOTIDE SEQUENCE [LARGE SCALE GENOMIC DNA]</scope>
    <source>
        <strain evidence="7">JCM 10649</strain>
    </source>
</reference>
<dbReference type="CDD" id="cd06170">
    <property type="entry name" value="LuxR_C_like"/>
    <property type="match status" value="1"/>
</dbReference>
<evidence type="ECO:0000259" key="5">
    <source>
        <dbReference type="PROSITE" id="PS50110"/>
    </source>
</evidence>
<dbReference type="InterPro" id="IPR016032">
    <property type="entry name" value="Sig_transdc_resp-reg_C-effctor"/>
</dbReference>
<proteinExistence type="predicted"/>
<dbReference type="PRINTS" id="PR00038">
    <property type="entry name" value="HTHLUXR"/>
</dbReference>
<dbReference type="InterPro" id="IPR058245">
    <property type="entry name" value="NreC/VraR/RcsB-like_REC"/>
</dbReference>
<protein>
    <submittedName>
        <fullName evidence="6">Response regulator transcription factor</fullName>
    </submittedName>
</protein>
<dbReference type="SUPFAM" id="SSF46894">
    <property type="entry name" value="C-terminal effector domain of the bipartite response regulators"/>
    <property type="match status" value="1"/>
</dbReference>
<dbReference type="PANTHER" id="PTHR43214:SF43">
    <property type="entry name" value="TWO-COMPONENT RESPONSE REGULATOR"/>
    <property type="match status" value="1"/>
</dbReference>
<evidence type="ECO:0000256" key="1">
    <source>
        <dbReference type="ARBA" id="ARBA00022553"/>
    </source>
</evidence>
<feature type="modified residue" description="4-aspartylphosphate" evidence="3">
    <location>
        <position position="61"/>
    </location>
</feature>
<dbReference type="InterPro" id="IPR001789">
    <property type="entry name" value="Sig_transdc_resp-reg_receiver"/>
</dbReference>
<feature type="domain" description="Response regulatory" evidence="5">
    <location>
        <begin position="11"/>
        <end position="128"/>
    </location>
</feature>
<dbReference type="Proteomes" id="UP001499895">
    <property type="component" value="Unassembled WGS sequence"/>
</dbReference>
<evidence type="ECO:0000259" key="4">
    <source>
        <dbReference type="PROSITE" id="PS50043"/>
    </source>
</evidence>
<dbReference type="PROSITE" id="PS50110">
    <property type="entry name" value="RESPONSE_REGULATORY"/>
    <property type="match status" value="1"/>
</dbReference>
<comment type="caution">
    <text evidence="6">The sequence shown here is derived from an EMBL/GenBank/DDBJ whole genome shotgun (WGS) entry which is preliminary data.</text>
</comment>
<dbReference type="PROSITE" id="PS00622">
    <property type="entry name" value="HTH_LUXR_1"/>
    <property type="match status" value="1"/>
</dbReference>
<dbReference type="CDD" id="cd17535">
    <property type="entry name" value="REC_NarL-like"/>
    <property type="match status" value="1"/>
</dbReference>
<evidence type="ECO:0000256" key="3">
    <source>
        <dbReference type="PROSITE-ProRule" id="PRU00169"/>
    </source>
</evidence>
<evidence type="ECO:0000256" key="2">
    <source>
        <dbReference type="ARBA" id="ARBA00023125"/>
    </source>
</evidence>
<dbReference type="InterPro" id="IPR011006">
    <property type="entry name" value="CheY-like_superfamily"/>
</dbReference>
<dbReference type="SMART" id="SM00448">
    <property type="entry name" value="REC"/>
    <property type="match status" value="1"/>
</dbReference>
<keyword evidence="2" id="KW-0238">DNA-binding</keyword>
<dbReference type="SMART" id="SM00421">
    <property type="entry name" value="HTH_LUXR"/>
    <property type="match status" value="1"/>
</dbReference>
<feature type="domain" description="HTH luxR-type" evidence="4">
    <location>
        <begin position="154"/>
        <end position="219"/>
    </location>
</feature>
<keyword evidence="1 3" id="KW-0597">Phosphoprotein</keyword>
<dbReference type="EMBL" id="BAAAHB010000004">
    <property type="protein sequence ID" value="GAA0447899.1"/>
    <property type="molecule type" value="Genomic_DNA"/>
</dbReference>
<evidence type="ECO:0000313" key="6">
    <source>
        <dbReference type="EMBL" id="GAA0447899.1"/>
    </source>
</evidence>
<dbReference type="Pfam" id="PF00072">
    <property type="entry name" value="Response_reg"/>
    <property type="match status" value="1"/>
</dbReference>
<dbReference type="PROSITE" id="PS50043">
    <property type="entry name" value="HTH_LUXR_2"/>
    <property type="match status" value="1"/>
</dbReference>
<accession>A0ABP3JBJ8</accession>
<dbReference type="RefSeq" id="WP_344085668.1">
    <property type="nucleotide sequence ID" value="NZ_BAAAHB010000004.1"/>
</dbReference>